<name>Q0UX08_PHANO</name>
<dbReference type="RefSeq" id="XP_001794257.1">
    <property type="nucleotide sequence ID" value="XM_001794205.1"/>
</dbReference>
<proteinExistence type="predicted"/>
<gene>
    <name evidence="2" type="ORF">SNOG_03706</name>
</gene>
<dbReference type="KEGG" id="pno:SNOG_03706"/>
<dbReference type="EMBL" id="CH445329">
    <property type="protein sequence ID" value="EAT88911.2"/>
    <property type="molecule type" value="Genomic_DNA"/>
</dbReference>
<organism evidence="2 3">
    <name type="scientific">Phaeosphaeria nodorum (strain SN15 / ATCC MYA-4574 / FGSC 10173)</name>
    <name type="common">Glume blotch fungus</name>
    <name type="synonym">Parastagonospora nodorum</name>
    <dbReference type="NCBI Taxonomy" id="321614"/>
    <lineage>
        <taxon>Eukaryota</taxon>
        <taxon>Fungi</taxon>
        <taxon>Dikarya</taxon>
        <taxon>Ascomycota</taxon>
        <taxon>Pezizomycotina</taxon>
        <taxon>Dothideomycetes</taxon>
        <taxon>Pleosporomycetidae</taxon>
        <taxon>Pleosporales</taxon>
        <taxon>Pleosporineae</taxon>
        <taxon>Phaeosphaeriaceae</taxon>
        <taxon>Parastagonospora</taxon>
    </lineage>
</organism>
<feature type="compositionally biased region" description="Polar residues" evidence="1">
    <location>
        <begin position="146"/>
        <end position="155"/>
    </location>
</feature>
<reference evidence="3" key="1">
    <citation type="journal article" date="2007" name="Plant Cell">
        <title>Dothideomycete-plant interactions illuminated by genome sequencing and EST analysis of the wheat pathogen Stagonospora nodorum.</title>
        <authorList>
            <person name="Hane J.K."/>
            <person name="Lowe R.G."/>
            <person name="Solomon P.S."/>
            <person name="Tan K.C."/>
            <person name="Schoch C.L."/>
            <person name="Spatafora J.W."/>
            <person name="Crous P.W."/>
            <person name="Kodira C."/>
            <person name="Birren B.W."/>
            <person name="Galagan J.E."/>
            <person name="Torriani S.F."/>
            <person name="McDonald B.A."/>
            <person name="Oliver R.P."/>
        </authorList>
    </citation>
    <scope>NUCLEOTIDE SEQUENCE [LARGE SCALE GENOMIC DNA]</scope>
    <source>
        <strain evidence="3">SN15 / ATCC MYA-4574 / FGSC 10173</strain>
    </source>
</reference>
<accession>Q0UX08</accession>
<feature type="region of interest" description="Disordered" evidence="1">
    <location>
        <begin position="120"/>
        <end position="155"/>
    </location>
</feature>
<evidence type="ECO:0000313" key="2">
    <source>
        <dbReference type="EMBL" id="EAT88911.2"/>
    </source>
</evidence>
<sequence>MHETYGNAGRGGQAMRFKTSNPFAALDAAVELQSGGSACLKAPHRRTAGLQQLSQRHLEDLSMAVGLWKDNISMTAGGNNGYGFPAQRRVATVTDFNGSPQRMATPGRPMINNQFTGSPQGVSMGQRRDSNVDHASPTAHRGSRMAFNSTESRAPTMSQVPKASSLTGIPPLLAVQELAYRQGQKDHGVSQDRLPASPFAKQFDQVWSEFYALGKACGGKPISTSNVDSSSGHQNFPWPVLINPYTQDLEHPNGSIDAEYARKMCIMALNCMAALIGMVCRRRGEWQKTICDVPFQIKHALMGFEDLRNRYETLQRDAEEARRGGFPYGY</sequence>
<dbReference type="VEuPathDB" id="FungiDB:JI435_037060"/>
<dbReference type="Proteomes" id="UP000001055">
    <property type="component" value="Unassembled WGS sequence"/>
</dbReference>
<dbReference type="AlphaFoldDB" id="Q0UX08"/>
<protein>
    <submittedName>
        <fullName evidence="2">Uncharacterized protein</fullName>
    </submittedName>
</protein>
<dbReference type="GeneID" id="5971120"/>
<dbReference type="InParanoid" id="Q0UX08"/>
<evidence type="ECO:0000256" key="1">
    <source>
        <dbReference type="SAM" id="MobiDB-lite"/>
    </source>
</evidence>
<evidence type="ECO:0000313" key="3">
    <source>
        <dbReference type="Proteomes" id="UP000001055"/>
    </source>
</evidence>